<dbReference type="Pfam" id="PF25917">
    <property type="entry name" value="BSH_RND"/>
    <property type="match status" value="1"/>
</dbReference>
<dbReference type="SUPFAM" id="SSF111369">
    <property type="entry name" value="HlyD-like secretion proteins"/>
    <property type="match status" value="1"/>
</dbReference>
<evidence type="ECO:0000313" key="10">
    <source>
        <dbReference type="Proteomes" id="UP000323886"/>
    </source>
</evidence>
<feature type="compositionally biased region" description="Pro residues" evidence="4">
    <location>
        <begin position="382"/>
        <end position="393"/>
    </location>
</feature>
<feature type="coiled-coil region" evidence="3">
    <location>
        <begin position="103"/>
        <end position="168"/>
    </location>
</feature>
<dbReference type="GO" id="GO:0030313">
    <property type="term" value="C:cell envelope"/>
    <property type="evidence" value="ECO:0007669"/>
    <property type="project" value="UniProtKB-SubCell"/>
</dbReference>
<sequence>MGAGARRTGLFVLGLVAFGLLAGCGGSQPPAPPAAPAVTVANPVRKVVAETDEYVGRFVAIDAVEVRARVSGYLDAIHFTDGQLVKQGDLLFTIDRRPFEATLAQAKANLAQAKANLAFSESDLNRAQQLVRDKTITEQTFDQRVQAKRVAEANVAAQEAAVKQTELDLAFTELRAPISGRIGDRRVSPGNLVTGGVTGNTTLLATIVSTDPIRFEFTIDEASFIRYQRLAKEGVDSISSREGRTPVLLRLIDEKTFGHKGQMDFIDNVVEKGSGTIRGRAVFENANGLFTPGVFARIQVPAAAAGEALMVPDTAIASEQIRKFVYVVGDDDIAKPRYVVLGQLVDGLRVVKEGLSPQDRVVVNGLARIRPMMKVTPQPQGAAPPGPTAAPAK</sequence>
<dbReference type="InterPro" id="IPR006143">
    <property type="entry name" value="RND_pump_MFP"/>
</dbReference>
<evidence type="ECO:0000256" key="1">
    <source>
        <dbReference type="ARBA" id="ARBA00004196"/>
    </source>
</evidence>
<dbReference type="Proteomes" id="UP000323886">
    <property type="component" value="Unassembled WGS sequence"/>
</dbReference>
<dbReference type="EMBL" id="VWPL01000004">
    <property type="protein sequence ID" value="KAA5602989.1"/>
    <property type="molecule type" value="Genomic_DNA"/>
</dbReference>
<dbReference type="Gene3D" id="2.40.420.20">
    <property type="match status" value="1"/>
</dbReference>
<evidence type="ECO:0000313" key="9">
    <source>
        <dbReference type="EMBL" id="KAA5602989.1"/>
    </source>
</evidence>
<dbReference type="Pfam" id="PF25967">
    <property type="entry name" value="RND-MFP_C"/>
    <property type="match status" value="1"/>
</dbReference>
<evidence type="ECO:0000259" key="7">
    <source>
        <dbReference type="Pfam" id="PF25944"/>
    </source>
</evidence>
<evidence type="ECO:0000259" key="5">
    <source>
        <dbReference type="Pfam" id="PF25876"/>
    </source>
</evidence>
<dbReference type="InterPro" id="IPR058625">
    <property type="entry name" value="MdtA-like_BSH"/>
</dbReference>
<accession>A0A5M6I5B5</accession>
<dbReference type="FunFam" id="2.40.420.20:FF:000001">
    <property type="entry name" value="Efflux RND transporter periplasmic adaptor subunit"/>
    <property type="match status" value="1"/>
</dbReference>
<dbReference type="GO" id="GO:0046677">
    <property type="term" value="P:response to antibiotic"/>
    <property type="evidence" value="ECO:0007669"/>
    <property type="project" value="TreeGrafter"/>
</dbReference>
<dbReference type="Gene3D" id="2.40.50.100">
    <property type="match status" value="1"/>
</dbReference>
<comment type="caution">
    <text evidence="9">The sequence shown here is derived from an EMBL/GenBank/DDBJ whole genome shotgun (WGS) entry which is preliminary data.</text>
</comment>
<dbReference type="PROSITE" id="PS51257">
    <property type="entry name" value="PROKAR_LIPOPROTEIN"/>
    <property type="match status" value="1"/>
</dbReference>
<evidence type="ECO:0000256" key="4">
    <source>
        <dbReference type="SAM" id="MobiDB-lite"/>
    </source>
</evidence>
<dbReference type="GO" id="GO:0005886">
    <property type="term" value="C:plasma membrane"/>
    <property type="evidence" value="ECO:0007669"/>
    <property type="project" value="TreeGrafter"/>
</dbReference>
<gene>
    <name evidence="9" type="ORF">F1193_03340</name>
</gene>
<keyword evidence="3" id="KW-0175">Coiled coil</keyword>
<evidence type="ECO:0000256" key="3">
    <source>
        <dbReference type="SAM" id="Coils"/>
    </source>
</evidence>
<feature type="domain" description="Multidrug resistance protein MdtA-like alpha-helical hairpin" evidence="5">
    <location>
        <begin position="102"/>
        <end position="172"/>
    </location>
</feature>
<dbReference type="Gene3D" id="1.10.287.470">
    <property type="entry name" value="Helix hairpin bin"/>
    <property type="match status" value="1"/>
</dbReference>
<dbReference type="InterPro" id="IPR058624">
    <property type="entry name" value="MdtA-like_HH"/>
</dbReference>
<evidence type="ECO:0000259" key="8">
    <source>
        <dbReference type="Pfam" id="PF25967"/>
    </source>
</evidence>
<dbReference type="Gene3D" id="2.40.30.170">
    <property type="match status" value="1"/>
</dbReference>
<dbReference type="OrthoDB" id="8435523at2"/>
<dbReference type="PANTHER" id="PTHR30158">
    <property type="entry name" value="ACRA/E-RELATED COMPONENT OF DRUG EFFLUX TRANSPORTER"/>
    <property type="match status" value="1"/>
</dbReference>
<dbReference type="Pfam" id="PF25944">
    <property type="entry name" value="Beta-barrel_RND"/>
    <property type="match status" value="1"/>
</dbReference>
<dbReference type="InterPro" id="IPR058626">
    <property type="entry name" value="MdtA-like_b-barrel"/>
</dbReference>
<organism evidence="9 10">
    <name type="scientific">Blastochloris sulfoviridis</name>
    <dbReference type="NCBI Taxonomy" id="50712"/>
    <lineage>
        <taxon>Bacteria</taxon>
        <taxon>Pseudomonadati</taxon>
        <taxon>Pseudomonadota</taxon>
        <taxon>Alphaproteobacteria</taxon>
        <taxon>Hyphomicrobiales</taxon>
        <taxon>Blastochloridaceae</taxon>
        <taxon>Blastochloris</taxon>
    </lineage>
</organism>
<dbReference type="InterPro" id="IPR058627">
    <property type="entry name" value="MdtA-like_C"/>
</dbReference>
<protein>
    <submittedName>
        <fullName evidence="9">Efflux RND transporter periplasmic adaptor subunit</fullName>
    </submittedName>
</protein>
<name>A0A5M6I5B5_9HYPH</name>
<evidence type="ECO:0000259" key="6">
    <source>
        <dbReference type="Pfam" id="PF25917"/>
    </source>
</evidence>
<comment type="subcellular location">
    <subcellularLocation>
        <location evidence="1">Cell envelope</location>
    </subcellularLocation>
</comment>
<feature type="domain" description="Multidrug resistance protein MdtA-like barrel-sandwich hybrid" evidence="6">
    <location>
        <begin position="63"/>
        <end position="198"/>
    </location>
</feature>
<feature type="domain" description="Multidrug resistance protein MdtA-like C-terminal permuted SH3" evidence="8">
    <location>
        <begin position="308"/>
        <end position="368"/>
    </location>
</feature>
<comment type="similarity">
    <text evidence="2">Belongs to the membrane fusion protein (MFP) (TC 8.A.1) family.</text>
</comment>
<dbReference type="Pfam" id="PF25876">
    <property type="entry name" value="HH_MFP_RND"/>
    <property type="match status" value="1"/>
</dbReference>
<evidence type="ECO:0000256" key="2">
    <source>
        <dbReference type="ARBA" id="ARBA00009477"/>
    </source>
</evidence>
<feature type="domain" description="Multidrug resistance protein MdtA-like beta-barrel" evidence="7">
    <location>
        <begin position="212"/>
        <end position="300"/>
    </location>
</feature>
<dbReference type="RefSeq" id="WP_150096359.1">
    <property type="nucleotide sequence ID" value="NZ_VWPL01000004.1"/>
</dbReference>
<reference evidence="9 10" key="1">
    <citation type="submission" date="2019-09" db="EMBL/GenBank/DDBJ databases">
        <title>Draft Whole-Genome sequence of Blastochloris sulfoviridis DSM 729.</title>
        <authorList>
            <person name="Meyer T.E."/>
            <person name="Kyndt J.A."/>
        </authorList>
    </citation>
    <scope>NUCLEOTIDE SEQUENCE [LARGE SCALE GENOMIC DNA]</scope>
    <source>
        <strain evidence="9 10">DSM 729</strain>
    </source>
</reference>
<keyword evidence="10" id="KW-1185">Reference proteome</keyword>
<feature type="region of interest" description="Disordered" evidence="4">
    <location>
        <begin position="374"/>
        <end position="393"/>
    </location>
</feature>
<dbReference type="NCBIfam" id="TIGR01730">
    <property type="entry name" value="RND_mfp"/>
    <property type="match status" value="1"/>
</dbReference>
<dbReference type="AlphaFoldDB" id="A0A5M6I5B5"/>
<proteinExistence type="inferred from homology"/>
<dbReference type="PANTHER" id="PTHR30158:SF10">
    <property type="entry name" value="CATION EFFLUX PUMP"/>
    <property type="match status" value="1"/>
</dbReference>
<dbReference type="GO" id="GO:0022857">
    <property type="term" value="F:transmembrane transporter activity"/>
    <property type="evidence" value="ECO:0007669"/>
    <property type="project" value="InterPro"/>
</dbReference>